<sequence length="93" mass="10822">MTHQEKGAKLKELILEFSALTVDTEKEIVVGKVAELNRLFYQYNTQNKGLYSEVDTEESRILFGRAKEVYENGQADPEKFAKLKHSILDWMRI</sequence>
<dbReference type="Proteomes" id="UP000198598">
    <property type="component" value="Unassembled WGS sequence"/>
</dbReference>
<name>A0A1I2ERU9_9BACT</name>
<evidence type="ECO:0000313" key="2">
    <source>
        <dbReference type="Proteomes" id="UP000198598"/>
    </source>
</evidence>
<evidence type="ECO:0000313" key="1">
    <source>
        <dbReference type="EMBL" id="SFE95792.1"/>
    </source>
</evidence>
<dbReference type="RefSeq" id="WP_093833410.1">
    <property type="nucleotide sequence ID" value="NZ_FOLQ01000023.1"/>
</dbReference>
<accession>A0A1I2ERU9</accession>
<reference evidence="1 2" key="1">
    <citation type="submission" date="2016-10" db="EMBL/GenBank/DDBJ databases">
        <authorList>
            <person name="de Groot N.N."/>
        </authorList>
    </citation>
    <scope>NUCLEOTIDE SEQUENCE [LARGE SCALE GENOMIC DNA]</scope>
    <source>
        <strain evidence="1 2">DSM 26130</strain>
    </source>
</reference>
<protein>
    <submittedName>
        <fullName evidence="1">Uncharacterized protein</fullName>
    </submittedName>
</protein>
<dbReference type="AlphaFoldDB" id="A0A1I2ERU9"/>
<keyword evidence="2" id="KW-1185">Reference proteome</keyword>
<proteinExistence type="predicted"/>
<gene>
    <name evidence="1" type="ORF">SAMN05216167_12328</name>
</gene>
<organism evidence="1 2">
    <name type="scientific">Spirosoma endophyticum</name>
    <dbReference type="NCBI Taxonomy" id="662367"/>
    <lineage>
        <taxon>Bacteria</taxon>
        <taxon>Pseudomonadati</taxon>
        <taxon>Bacteroidota</taxon>
        <taxon>Cytophagia</taxon>
        <taxon>Cytophagales</taxon>
        <taxon>Cytophagaceae</taxon>
        <taxon>Spirosoma</taxon>
    </lineage>
</organism>
<dbReference type="EMBL" id="FOLQ01000023">
    <property type="protein sequence ID" value="SFE95792.1"/>
    <property type="molecule type" value="Genomic_DNA"/>
</dbReference>